<dbReference type="EMBL" id="OA572541">
    <property type="protein sequence ID" value="CAD7204515.1"/>
    <property type="molecule type" value="Genomic_DNA"/>
</dbReference>
<feature type="region of interest" description="Disordered" evidence="1">
    <location>
        <begin position="323"/>
        <end position="368"/>
    </location>
</feature>
<accession>A0A7R8VTS8</accession>
<protein>
    <submittedName>
        <fullName evidence="2">Uncharacterized protein</fullName>
    </submittedName>
</protein>
<name>A0A7R8VTS8_TIMDO</name>
<gene>
    <name evidence="2" type="ORF">TDIB3V08_LOCUS10672</name>
</gene>
<reference evidence="2" key="1">
    <citation type="submission" date="2020-11" db="EMBL/GenBank/DDBJ databases">
        <authorList>
            <person name="Tran Van P."/>
        </authorList>
    </citation>
    <scope>NUCLEOTIDE SEQUENCE</scope>
</reference>
<organism evidence="2">
    <name type="scientific">Timema douglasi</name>
    <name type="common">Walking stick</name>
    <dbReference type="NCBI Taxonomy" id="61478"/>
    <lineage>
        <taxon>Eukaryota</taxon>
        <taxon>Metazoa</taxon>
        <taxon>Ecdysozoa</taxon>
        <taxon>Arthropoda</taxon>
        <taxon>Hexapoda</taxon>
        <taxon>Insecta</taxon>
        <taxon>Pterygota</taxon>
        <taxon>Neoptera</taxon>
        <taxon>Polyneoptera</taxon>
        <taxon>Phasmatodea</taxon>
        <taxon>Timematodea</taxon>
        <taxon>Timematoidea</taxon>
        <taxon>Timematidae</taxon>
        <taxon>Timema</taxon>
    </lineage>
</organism>
<evidence type="ECO:0000256" key="1">
    <source>
        <dbReference type="SAM" id="MobiDB-lite"/>
    </source>
</evidence>
<proteinExistence type="predicted"/>
<dbReference type="AlphaFoldDB" id="A0A7R8VTS8"/>
<evidence type="ECO:0000313" key="2">
    <source>
        <dbReference type="EMBL" id="CAD7204515.1"/>
    </source>
</evidence>
<sequence length="382" mass="41170">MNIFLEQKKNVSFKKQKYHCVYEYPREVSDSEGESQHEIANRHQWESYQPPQVDYASYADWELLDEQVPDLVSSQDTDNDQDGADTPAPQHFDFYKLSNVDYDFGGEGGEVDSCSCLELSGYVHLDTGLRSTFTGLLSDDGEFYISSSARPFKFSSAGTGNQFYPGEADIDDVKLDFAKESHLALLGVSVDSCDDEVNTSLLTFTPESADRPAIVSGHDDPFCVKETRSDHTIWSPSGESLPSLDGKRPVTELSPAGVLKKSLIAGGPQNSVGDVSNADGNLKNLDSICSSETSVPTSPTGLGELRHTRDRLKLDLVGSNGGFLLDPPGGGSKRRAGVRGEASLLDSGDDTEDSGIESSNGATSTRTLVMAITGEKHATSAT</sequence>
<feature type="compositionally biased region" description="Polar residues" evidence="1">
    <location>
        <begin position="356"/>
        <end position="367"/>
    </location>
</feature>